<proteinExistence type="predicted"/>
<organism evidence="1 2">
    <name type="scientific">Cerrena zonata</name>
    <dbReference type="NCBI Taxonomy" id="2478898"/>
    <lineage>
        <taxon>Eukaryota</taxon>
        <taxon>Fungi</taxon>
        <taxon>Dikarya</taxon>
        <taxon>Basidiomycota</taxon>
        <taxon>Agaricomycotina</taxon>
        <taxon>Agaricomycetes</taxon>
        <taxon>Polyporales</taxon>
        <taxon>Cerrenaceae</taxon>
        <taxon>Cerrena</taxon>
    </lineage>
</organism>
<keyword evidence="2" id="KW-1185">Reference proteome</keyword>
<gene>
    <name evidence="1" type="ORF">QCA50_005379</name>
</gene>
<accession>A0AAW0GQY8</accession>
<dbReference type="SUPFAM" id="SSF52047">
    <property type="entry name" value="RNI-like"/>
    <property type="match status" value="1"/>
</dbReference>
<reference evidence="1 2" key="1">
    <citation type="submission" date="2022-09" db="EMBL/GenBank/DDBJ databases">
        <authorList>
            <person name="Palmer J.M."/>
        </authorList>
    </citation>
    <scope>NUCLEOTIDE SEQUENCE [LARGE SCALE GENOMIC DNA]</scope>
    <source>
        <strain evidence="1 2">DSM 7382</strain>
    </source>
</reference>
<dbReference type="Gene3D" id="3.80.10.10">
    <property type="entry name" value="Ribonuclease Inhibitor"/>
    <property type="match status" value="1"/>
</dbReference>
<evidence type="ECO:0000313" key="1">
    <source>
        <dbReference type="EMBL" id="KAK7691974.1"/>
    </source>
</evidence>
<dbReference type="InterPro" id="IPR032675">
    <property type="entry name" value="LRR_dom_sf"/>
</dbReference>
<evidence type="ECO:0008006" key="3">
    <source>
        <dbReference type="Google" id="ProtNLM"/>
    </source>
</evidence>
<comment type="caution">
    <text evidence="1">The sequence shown here is derived from an EMBL/GenBank/DDBJ whole genome shotgun (WGS) entry which is preliminary data.</text>
</comment>
<protein>
    <recommendedName>
        <fullName evidence="3">F-box protein</fullName>
    </recommendedName>
</protein>
<sequence>MCKNLRSFTWVDDAHDSNNDENFPAYLDILQKLPHVSELIIRTSVGISDEVWDKMTEFTKLQKIAIWCLHGKPRILQGWSEKLGSSLTHLELGRCAGVGPTLLVLVLSHLPKLKTLRLKGAPSNAIPEILAVLPNLESLDTEYLGSGRGRSLYDNPSVASLRELTVRTSSVDVQGPPNLWPWISSLVPRESLETLTLHTFSTQGDMSMPRMFLLDLAKTHKQTLKHFNVDTVQLTLQDVECLCTMYPNLESISCSLAWCTNHNDIKEAIANGHNLRKLQLHVHWGSFSARTRFTAEQAKEWMLCENSRLREVTLGGDVYVGKWVRRPLGDGKTELEFEVERNMVRDNWI</sequence>
<dbReference type="Proteomes" id="UP001385951">
    <property type="component" value="Unassembled WGS sequence"/>
</dbReference>
<dbReference type="AlphaFoldDB" id="A0AAW0GQY8"/>
<name>A0AAW0GQY8_9APHY</name>
<evidence type="ECO:0000313" key="2">
    <source>
        <dbReference type="Proteomes" id="UP001385951"/>
    </source>
</evidence>
<dbReference type="EMBL" id="JASBNA010000005">
    <property type="protein sequence ID" value="KAK7691974.1"/>
    <property type="molecule type" value="Genomic_DNA"/>
</dbReference>